<dbReference type="Proteomes" id="UP001227386">
    <property type="component" value="Chromosome"/>
</dbReference>
<evidence type="ECO:0000313" key="2">
    <source>
        <dbReference type="EMBL" id="WGO96205.1"/>
    </source>
</evidence>
<accession>A0ABY8PLW4</accession>
<sequence>MSDLKKMTLTVKNFHLQASGDLDALYTQVRCEDDQGNTFQFKEVVMLDYLKRHGAIVTDAPRTWFYKHVGKKSIVLVAFEKSNGNVEYDLDHMRLVARSTVLKGIVFGVGSIPAGLIAATATFGLGLLIIPLGLLYGYRNIFKLPKMLRHKTLVDDLASYGVVAK</sequence>
<organism evidence="2 3">
    <name type="scientific">Pseudomonas viciae</name>
    <dbReference type="NCBI Taxonomy" id="2505979"/>
    <lineage>
        <taxon>Bacteria</taxon>
        <taxon>Pseudomonadati</taxon>
        <taxon>Pseudomonadota</taxon>
        <taxon>Gammaproteobacteria</taxon>
        <taxon>Pseudomonadales</taxon>
        <taxon>Pseudomonadaceae</taxon>
        <taxon>Pseudomonas</taxon>
    </lineage>
</organism>
<keyword evidence="1" id="KW-1133">Transmembrane helix</keyword>
<evidence type="ECO:0008006" key="4">
    <source>
        <dbReference type="Google" id="ProtNLM"/>
    </source>
</evidence>
<dbReference type="EMBL" id="CP123771">
    <property type="protein sequence ID" value="WGO96205.1"/>
    <property type="molecule type" value="Genomic_DNA"/>
</dbReference>
<keyword evidence="1" id="KW-0812">Transmembrane</keyword>
<keyword evidence="3" id="KW-1185">Reference proteome</keyword>
<proteinExistence type="predicted"/>
<name>A0ABY8PLW4_9PSED</name>
<evidence type="ECO:0000313" key="3">
    <source>
        <dbReference type="Proteomes" id="UP001227386"/>
    </source>
</evidence>
<reference evidence="2 3" key="1">
    <citation type="journal article" date="2012" name="Appl. Soil Ecol.">
        <title>Isolation and characterization of new plant growth-promoting bacterial endophytes.</title>
        <authorList>
            <person name="Rashid S."/>
            <person name="Charles T.C."/>
            <person name="Glick B.R."/>
        </authorList>
    </citation>
    <scope>NUCLEOTIDE SEQUENCE [LARGE SCALE GENOMIC DNA]</scope>
    <source>
        <strain evidence="2 3">YsS1</strain>
    </source>
</reference>
<dbReference type="RefSeq" id="WP_280944944.1">
    <property type="nucleotide sequence ID" value="NZ_CP123771.1"/>
</dbReference>
<feature type="transmembrane region" description="Helical" evidence="1">
    <location>
        <begin position="125"/>
        <end position="142"/>
    </location>
</feature>
<evidence type="ECO:0000256" key="1">
    <source>
        <dbReference type="SAM" id="Phobius"/>
    </source>
</evidence>
<gene>
    <name evidence="2" type="ORF">QCD61_14240</name>
</gene>
<protein>
    <recommendedName>
        <fullName evidence="4">DUF2812 domain-containing protein</fullName>
    </recommendedName>
</protein>
<keyword evidence="1" id="KW-0472">Membrane</keyword>